<feature type="region of interest" description="Disordered" evidence="1">
    <location>
        <begin position="215"/>
        <end position="276"/>
    </location>
</feature>
<evidence type="ECO:0000256" key="1">
    <source>
        <dbReference type="SAM" id="MobiDB-lite"/>
    </source>
</evidence>
<dbReference type="WBParaSite" id="maker-unitig_41883-snap-gene-0.1-mRNA-1">
    <property type="protein sequence ID" value="maker-unitig_41883-snap-gene-0.1-mRNA-1"/>
    <property type="gene ID" value="maker-unitig_41883-snap-gene-0.1"/>
</dbReference>
<feature type="region of interest" description="Disordered" evidence="1">
    <location>
        <begin position="1"/>
        <end position="35"/>
    </location>
</feature>
<reference evidence="3" key="1">
    <citation type="submission" date="2016-11" db="UniProtKB">
        <authorList>
            <consortium name="WormBaseParasite"/>
        </authorList>
    </citation>
    <scope>IDENTIFICATION</scope>
</reference>
<evidence type="ECO:0000313" key="2">
    <source>
        <dbReference type="Proteomes" id="UP000095280"/>
    </source>
</evidence>
<sequence length="276" mass="30700">TGQKPENQRDAQHKLGSGSGRGGARQASAEHSVKRGAREGRCPFSWLVREELSCQILDSSLASAGRFAVLPRTLEDTERICMNRLLKRGDALPKCRQRRRAGNRRWRRGGAGARATAGGFSQLNLEQHPARELEAAQAAAPASIRARQEFASSWDIPISPAACLSFLTRRLEQADPLDPWLSRLLLICSPRFGNCVIYQLCYGLPSSCTSHQWTQQQNDQDHQQEYSAAGHGGAELSEEARRKMEDRRGETKQIVSQKVPGKQEVQGDQNEDRELS</sequence>
<evidence type="ECO:0000313" key="3">
    <source>
        <dbReference type="WBParaSite" id="maker-unitig_41883-snap-gene-0.1-mRNA-1"/>
    </source>
</evidence>
<feature type="compositionally biased region" description="Basic and acidic residues" evidence="1">
    <location>
        <begin position="1"/>
        <end position="13"/>
    </location>
</feature>
<feature type="compositionally biased region" description="Basic and acidic residues" evidence="1">
    <location>
        <begin position="238"/>
        <end position="251"/>
    </location>
</feature>
<accession>A0A1I8FPX9</accession>
<organism evidence="2 3">
    <name type="scientific">Macrostomum lignano</name>
    <dbReference type="NCBI Taxonomy" id="282301"/>
    <lineage>
        <taxon>Eukaryota</taxon>
        <taxon>Metazoa</taxon>
        <taxon>Spiralia</taxon>
        <taxon>Lophotrochozoa</taxon>
        <taxon>Platyhelminthes</taxon>
        <taxon>Rhabditophora</taxon>
        <taxon>Macrostomorpha</taxon>
        <taxon>Macrostomida</taxon>
        <taxon>Macrostomidae</taxon>
        <taxon>Macrostomum</taxon>
    </lineage>
</organism>
<dbReference type="AlphaFoldDB" id="A0A1I8FPX9"/>
<keyword evidence="2" id="KW-1185">Reference proteome</keyword>
<protein>
    <submittedName>
        <fullName evidence="3">DEAD/DEAH box helicase domain-containing protein</fullName>
    </submittedName>
</protein>
<dbReference type="Proteomes" id="UP000095280">
    <property type="component" value="Unplaced"/>
</dbReference>
<name>A0A1I8FPX9_9PLAT</name>
<proteinExistence type="predicted"/>